<evidence type="ECO:0000313" key="9">
    <source>
        <dbReference type="RefSeq" id="XP_001121035.2"/>
    </source>
</evidence>
<proteinExistence type="inferred from homology"/>
<reference evidence="7" key="1">
    <citation type="submission" date="2021-01" db="UniProtKB">
        <authorList>
            <consortium name="EnsemblMetazoa"/>
        </authorList>
    </citation>
    <scope>IDENTIFICATION</scope>
    <source>
        <strain evidence="7">DH4</strain>
    </source>
</reference>
<evidence type="ECO:0000256" key="3">
    <source>
        <dbReference type="ARBA" id="ARBA00023069"/>
    </source>
</evidence>
<gene>
    <name evidence="7" type="primary">725157</name>
    <name evidence="9" type="synonym">LOC725157</name>
</gene>
<dbReference type="RefSeq" id="XP_001121035.2">
    <property type="nucleotide sequence ID" value="XM_001121035.5"/>
</dbReference>
<keyword evidence="4" id="KW-0966">Cell projection</keyword>
<dbReference type="GeneID" id="725157"/>
<keyword evidence="2" id="KW-0282">Flagellum</keyword>
<keyword evidence="3" id="KW-0969">Cilium</keyword>
<dbReference type="KEGG" id="ame:725157"/>
<accession>A0A7M7FYD0</accession>
<evidence type="ECO:0000256" key="4">
    <source>
        <dbReference type="ARBA" id="ARBA00023273"/>
    </source>
</evidence>
<comment type="similarity">
    <text evidence="5">Belongs to the ropporin family.</text>
</comment>
<feature type="compositionally biased region" description="Basic and acidic residues" evidence="6">
    <location>
        <begin position="330"/>
        <end position="344"/>
    </location>
</feature>
<sequence>MSLAEQSISEHEVIVPPNLPLILKEFCKAAIRTQPYDLLLWSSSYFRALADGEEPPTKLRLEYPPPNTASGLTLGFLRILLRQFGDYNKFLPVETILRRWDCLCLDRRDLNLILMIGKFRRKCQVKKFLAIAVGLLSSSLFETMLMICELFTHEPEGGSAMVPVTFFLEIYGYLAGLRCDGTERDPADEDPTEFIIWDSEYFGIQEKNKEKFFLDRACSVTSQDTEADVNLDLELVSREDIDSSRTDITPQLSDNYINYKKTIEDEVKQDLYSKKLLKMESETFVNDTESSKKVDFNDEQKLNKYENISAKNATNSSTSEESYSKKHSIRNTEDRNASEKRKKNKALDPKILKYYPNVPGIGPRLSAEEVASVAIWLSECAKVQEGMVGPRNLRHMNCPPLDRQQTSDS</sequence>
<keyword evidence="8" id="KW-1185">Reference proteome</keyword>
<dbReference type="Proteomes" id="UP000005203">
    <property type="component" value="Linkage group LG12"/>
</dbReference>
<evidence type="ECO:0000313" key="8">
    <source>
        <dbReference type="Proteomes" id="UP000005203"/>
    </source>
</evidence>
<dbReference type="EnsemblMetazoa" id="XM_001121035">
    <property type="protein sequence ID" value="XP_001121035"/>
    <property type="gene ID" value="LOC725157"/>
</dbReference>
<dbReference type="Gene3D" id="1.20.890.10">
    <property type="entry name" value="cAMP-dependent protein kinase regulatory subunit, dimerization-anchoring domain"/>
    <property type="match status" value="1"/>
</dbReference>
<dbReference type="OMA" id="PMILKQF"/>
<evidence type="ECO:0000256" key="1">
    <source>
        <dbReference type="ARBA" id="ARBA00004230"/>
    </source>
</evidence>
<comment type="subcellular location">
    <subcellularLocation>
        <location evidence="1">Cell projection</location>
        <location evidence="1">Cilium</location>
        <location evidence="1">Flagellum</location>
    </subcellularLocation>
</comment>
<name>A0A7M7FYD0_APIME</name>
<dbReference type="OrthoDB" id="10067602at2759"/>
<dbReference type="PANTHER" id="PTHR14952">
    <property type="entry name" value="ROPPORIN-1-LIKE PROTEIN"/>
    <property type="match status" value="1"/>
</dbReference>
<feature type="region of interest" description="Disordered" evidence="6">
    <location>
        <begin position="307"/>
        <end position="344"/>
    </location>
</feature>
<feature type="compositionally biased region" description="Polar residues" evidence="6">
    <location>
        <begin position="309"/>
        <end position="321"/>
    </location>
</feature>
<reference evidence="9" key="2">
    <citation type="submission" date="2025-04" db="UniProtKB">
        <authorList>
            <consortium name="RefSeq"/>
        </authorList>
    </citation>
    <scope>IDENTIFICATION</scope>
    <source>
        <strain evidence="9">DH4</strain>
        <tissue evidence="9">Whole body</tissue>
    </source>
</reference>
<evidence type="ECO:0000256" key="2">
    <source>
        <dbReference type="ARBA" id="ARBA00022846"/>
    </source>
</evidence>
<evidence type="ECO:0000313" key="7">
    <source>
        <dbReference type="EnsemblMetazoa" id="XP_001121035"/>
    </source>
</evidence>
<evidence type="ECO:0000256" key="5">
    <source>
        <dbReference type="ARBA" id="ARBA00035651"/>
    </source>
</evidence>
<accession>A0A8B6XEV1</accession>
<evidence type="ECO:0000256" key="6">
    <source>
        <dbReference type="SAM" id="MobiDB-lite"/>
    </source>
</evidence>
<dbReference type="AlphaFoldDB" id="A0A7M7FYD0"/>
<protein>
    <submittedName>
        <fullName evidence="9">Uncharacterized protein LOC725157 isoform X2</fullName>
    </submittedName>
</protein>
<dbReference type="GO" id="GO:0031514">
    <property type="term" value="C:motile cilium"/>
    <property type="evidence" value="ECO:0007669"/>
    <property type="project" value="UniProtKB-SubCell"/>
</dbReference>
<dbReference type="SUPFAM" id="SSF47391">
    <property type="entry name" value="Dimerization-anchoring domain of cAMP-dependent PK regulatory subunit"/>
    <property type="match status" value="1"/>
</dbReference>
<dbReference type="PANTHER" id="PTHR14952:SF9">
    <property type="entry name" value="EF-HAND DOMAIN-CONTAINING PROTEIN"/>
    <property type="match status" value="1"/>
</dbReference>
<organism evidence="7">
    <name type="scientific">Apis mellifera</name>
    <name type="common">Honeybee</name>
    <dbReference type="NCBI Taxonomy" id="7460"/>
    <lineage>
        <taxon>Eukaryota</taxon>
        <taxon>Metazoa</taxon>
        <taxon>Ecdysozoa</taxon>
        <taxon>Arthropoda</taxon>
        <taxon>Hexapoda</taxon>
        <taxon>Insecta</taxon>
        <taxon>Pterygota</taxon>
        <taxon>Neoptera</taxon>
        <taxon>Endopterygota</taxon>
        <taxon>Hymenoptera</taxon>
        <taxon>Apocrita</taxon>
        <taxon>Aculeata</taxon>
        <taxon>Apoidea</taxon>
        <taxon>Anthophila</taxon>
        <taxon>Apidae</taxon>
        <taxon>Apis</taxon>
    </lineage>
</organism>